<evidence type="ECO:0000313" key="3">
    <source>
        <dbReference type="EMBL" id="UYG52410.1"/>
    </source>
</evidence>
<dbReference type="Proteomes" id="UP001162800">
    <property type="component" value="Chromosome"/>
</dbReference>
<evidence type="ECO:0008006" key="5">
    <source>
        <dbReference type="Google" id="ProtNLM"/>
    </source>
</evidence>
<dbReference type="RefSeq" id="WP_231044052.1">
    <property type="nucleotide sequence ID" value="NZ_CP106881.1"/>
</dbReference>
<protein>
    <recommendedName>
        <fullName evidence="5">PsiF repeat-containing protein</fullName>
    </recommendedName>
</protein>
<accession>A0ABY6GCH4</accession>
<feature type="signal peptide" evidence="2">
    <location>
        <begin position="1"/>
        <end position="22"/>
    </location>
</feature>
<proteinExistence type="predicted"/>
<evidence type="ECO:0000256" key="2">
    <source>
        <dbReference type="SAM" id="SignalP"/>
    </source>
</evidence>
<feature type="compositionally biased region" description="Low complexity" evidence="1">
    <location>
        <begin position="26"/>
        <end position="38"/>
    </location>
</feature>
<evidence type="ECO:0000256" key="1">
    <source>
        <dbReference type="SAM" id="MobiDB-lite"/>
    </source>
</evidence>
<dbReference type="EMBL" id="CP106881">
    <property type="protein sequence ID" value="UYG52410.1"/>
    <property type="molecule type" value="Genomic_DNA"/>
</dbReference>
<reference evidence="3" key="1">
    <citation type="submission" date="2022-09" db="EMBL/GenBank/DDBJ databases">
        <title>The complete genome of Acidovorax sp. 5MLIR.</title>
        <authorList>
            <person name="Liu L."/>
            <person name="Yue J."/>
            <person name="Yang F."/>
            <person name="Yuan J."/>
            <person name="Li L."/>
        </authorList>
    </citation>
    <scope>NUCLEOTIDE SEQUENCE</scope>
    <source>
        <strain evidence="3">5MLIR</strain>
    </source>
</reference>
<keyword evidence="2" id="KW-0732">Signal</keyword>
<sequence length="103" mass="10808">MRFPMLPPAMVLALLCCTAANAAQSATARGASATQAGGDPVTAARPPTRASQRKPRIVHLPSPSEESTQQRDRRLARECRGLPNAGACLGHALARPRAASGRR</sequence>
<gene>
    <name evidence="3" type="ORF">M9799_03975</name>
</gene>
<name>A0ABY6GCH4_9BURK</name>
<evidence type="ECO:0000313" key="4">
    <source>
        <dbReference type="Proteomes" id="UP001162800"/>
    </source>
</evidence>
<keyword evidence="4" id="KW-1185">Reference proteome</keyword>
<organism evidence="3 4">
    <name type="scientific">Comamonas endophytica</name>
    <dbReference type="NCBI Taxonomy" id="2949090"/>
    <lineage>
        <taxon>Bacteria</taxon>
        <taxon>Pseudomonadati</taxon>
        <taxon>Pseudomonadota</taxon>
        <taxon>Betaproteobacteria</taxon>
        <taxon>Burkholderiales</taxon>
        <taxon>Comamonadaceae</taxon>
        <taxon>Comamonas</taxon>
    </lineage>
</organism>
<feature type="chain" id="PRO_5046015200" description="PsiF repeat-containing protein" evidence="2">
    <location>
        <begin position="23"/>
        <end position="103"/>
    </location>
</feature>
<feature type="region of interest" description="Disordered" evidence="1">
    <location>
        <begin position="26"/>
        <end position="74"/>
    </location>
</feature>